<comment type="similarity">
    <text evidence="4">Belongs to the prokaryotic molybdopterin-containing oxidoreductase family.</text>
</comment>
<feature type="domain" description="4Fe-4S Mo/W bis-MGD-type" evidence="12">
    <location>
        <begin position="66"/>
        <end position="122"/>
    </location>
</feature>
<dbReference type="Gene3D" id="3.40.50.740">
    <property type="match status" value="1"/>
</dbReference>
<dbReference type="PIRSF" id="PIRSF036643">
    <property type="entry name" value="FDH_alpha"/>
    <property type="match status" value="1"/>
</dbReference>
<dbReference type="EMBL" id="FNEK01000045">
    <property type="protein sequence ID" value="SDK57247.1"/>
    <property type="molecule type" value="Genomic_DNA"/>
</dbReference>
<evidence type="ECO:0000313" key="13">
    <source>
        <dbReference type="EMBL" id="SDK57247.1"/>
    </source>
</evidence>
<dbReference type="SMART" id="SM00926">
    <property type="entry name" value="Molybdop_Fe4S4"/>
    <property type="match status" value="1"/>
</dbReference>
<dbReference type="GO" id="GO:0009061">
    <property type="term" value="P:anaerobic respiration"/>
    <property type="evidence" value="ECO:0007669"/>
    <property type="project" value="TreeGrafter"/>
</dbReference>
<keyword evidence="8" id="KW-0732">Signal</keyword>
<evidence type="ECO:0000256" key="2">
    <source>
        <dbReference type="ARBA" id="ARBA00001966"/>
    </source>
</evidence>
<evidence type="ECO:0000256" key="5">
    <source>
        <dbReference type="ARBA" id="ARBA00022485"/>
    </source>
</evidence>
<dbReference type="GO" id="GO:0016491">
    <property type="term" value="F:oxidoreductase activity"/>
    <property type="evidence" value="ECO:0007669"/>
    <property type="project" value="UniProtKB-KW"/>
</dbReference>
<dbReference type="Pfam" id="PF01568">
    <property type="entry name" value="Molydop_binding"/>
    <property type="match status" value="1"/>
</dbReference>
<dbReference type="Gene3D" id="3.40.228.10">
    <property type="entry name" value="Dimethylsulfoxide Reductase, domain 2"/>
    <property type="match status" value="1"/>
</dbReference>
<evidence type="ECO:0000256" key="7">
    <source>
        <dbReference type="ARBA" id="ARBA00022723"/>
    </source>
</evidence>
<dbReference type="RefSeq" id="WP_093160155.1">
    <property type="nucleotide sequence ID" value="NZ_FNEK01000045.1"/>
</dbReference>
<evidence type="ECO:0000256" key="10">
    <source>
        <dbReference type="ARBA" id="ARBA00023004"/>
    </source>
</evidence>
<dbReference type="InterPro" id="IPR027467">
    <property type="entry name" value="MopterinOxRdtase_cofactor_BS"/>
</dbReference>
<evidence type="ECO:0000256" key="1">
    <source>
        <dbReference type="ARBA" id="ARBA00001942"/>
    </source>
</evidence>
<organism evidence="13 14">
    <name type="scientific">Aliiruegeria lutimaris</name>
    <dbReference type="NCBI Taxonomy" id="571298"/>
    <lineage>
        <taxon>Bacteria</taxon>
        <taxon>Pseudomonadati</taxon>
        <taxon>Pseudomonadota</taxon>
        <taxon>Alphaproteobacteria</taxon>
        <taxon>Rhodobacterales</taxon>
        <taxon>Roseobacteraceae</taxon>
        <taxon>Aliiruegeria</taxon>
    </lineage>
</organism>
<dbReference type="CDD" id="cd02792">
    <property type="entry name" value="MopB_CT_Formate-Dh-Na-like"/>
    <property type="match status" value="1"/>
</dbReference>
<dbReference type="SUPFAM" id="SSF50692">
    <property type="entry name" value="ADC-like"/>
    <property type="match status" value="1"/>
</dbReference>
<dbReference type="Pfam" id="PF00384">
    <property type="entry name" value="Molybdopterin"/>
    <property type="match status" value="1"/>
</dbReference>
<sequence length="1000" mass="110462">MLRKKTNGVARRPQRTSILTSAAEKTVDRRTFLRGSGLAIGGLAALGATGGTVTRADAQSSVDGAVQSVKSVCTHCSVGCTVIAEVRNGVWIGQEPGWDSPFNLGSHCAKGAAVREHAHGERRLKYPMKKEGGEWKRISWEQAINEIGDGMMKIREESGPDSVYWLGSAKHNNEQAYLFRKFAAYWGTNNVDHQARICHSTTVAGVANTWGYGAMTNSYNDIHNSKAIFIIGGNPAEAHPVSLLHVLRAKENNNAPLIVCDPRFTRTAAHADEYVRFRPGTDVALVWGILWHIFENGWEDKEFIRTRVWGMDQIKEEVAKWNPEEVERVTGTPGSQLKRVARQLANNRPGTVIWCMGGTQHTNGNNNTRAYCILQLALGNMGTSGGGTNIFRGHDNVQGATDLGVLSHTLPGYYGLAGGAWAHWARVWGEDLDWLKGQFETVKGSDGKDKNLMNLTGIPVSRWIDGVLEDPENTDQPNAVRAMVLWGHAPNSQTRMPEMKTAMEKLDMLVVVDPFPTVSAVLHDRTDGVYLLPASTQFETRGSVTASNRSIQWRDQVMDPLFESLPDHVIIAKFANKFGFADRFFRNIEMEDAETPNIESVTREFNSGMWTVGYTGQSPERIKLHMANQHTFDRTTLQAIGGPADGDYYGMPWPCWGTAEMGHPGTPNLYDMSKPVSEGGLTFRARFGVERDGDNLLAEGVYSAGSEIQDGYPEFTMAMLHDLGWDQDLTKAEWAVIQAVAEGSFEGVEALNLADADYEDGETPDAIEAIWSTSGEAIGKVNWKTDLSGGIQRVAIAHECAPFGNAKARAVVWTFPDPVPLHREPLYTNRRDLVADYPTYEDRKFYRLPTMYASIQKNDFSKDFPIILTSGRLVEYEGGGDETRSNPWLAELQQDMFVEINPRDANNLGVRDGAQVWVEGPEGGKVKVMAMVTQRVGEGVAFMPFHFGGHFQGIDQRDKYPTGADPYVLGESTNTAQTYGYDSVTQMQETKATLCKISPA</sequence>
<evidence type="ECO:0000256" key="11">
    <source>
        <dbReference type="ARBA" id="ARBA00023014"/>
    </source>
</evidence>
<dbReference type="GO" id="GO:0051539">
    <property type="term" value="F:4 iron, 4 sulfur cluster binding"/>
    <property type="evidence" value="ECO:0007669"/>
    <property type="project" value="UniProtKB-KW"/>
</dbReference>
<dbReference type="InterPro" id="IPR006963">
    <property type="entry name" value="Mopterin_OxRdtase_4Fe-4S_dom"/>
</dbReference>
<evidence type="ECO:0000256" key="8">
    <source>
        <dbReference type="ARBA" id="ARBA00022729"/>
    </source>
</evidence>
<comment type="cofactor">
    <cofactor evidence="1">
        <name>Mo-bis(molybdopterin guanine dinucleotide)</name>
        <dbReference type="ChEBI" id="CHEBI:60539"/>
    </cofactor>
</comment>
<dbReference type="FunFam" id="2.40.40.20:FF:000013">
    <property type="entry name" value="Dimethyl sulfoxide reductase subunit A"/>
    <property type="match status" value="1"/>
</dbReference>
<dbReference type="PROSITE" id="PS51318">
    <property type="entry name" value="TAT"/>
    <property type="match status" value="1"/>
</dbReference>
<dbReference type="Pfam" id="PF04879">
    <property type="entry name" value="Molybdop_Fe4S4"/>
    <property type="match status" value="1"/>
</dbReference>
<dbReference type="GO" id="GO:0009055">
    <property type="term" value="F:electron transfer activity"/>
    <property type="evidence" value="ECO:0007669"/>
    <property type="project" value="TreeGrafter"/>
</dbReference>
<keyword evidence="11" id="KW-0411">Iron-sulfur</keyword>
<dbReference type="PANTHER" id="PTHR43598:SF1">
    <property type="entry name" value="FORMATE DEHYDROGENASE-O MAJOR SUBUNIT"/>
    <property type="match status" value="1"/>
</dbReference>
<proteinExistence type="inferred from homology"/>
<evidence type="ECO:0000256" key="6">
    <source>
        <dbReference type="ARBA" id="ARBA00022505"/>
    </source>
</evidence>
<comment type="cofactor">
    <cofactor evidence="2">
        <name>[4Fe-4S] cluster</name>
        <dbReference type="ChEBI" id="CHEBI:49883"/>
    </cofactor>
</comment>
<dbReference type="SUPFAM" id="SSF53706">
    <property type="entry name" value="Formate dehydrogenase/DMSO reductase, domains 1-3"/>
    <property type="match status" value="1"/>
</dbReference>
<dbReference type="GO" id="GO:0030313">
    <property type="term" value="C:cell envelope"/>
    <property type="evidence" value="ECO:0007669"/>
    <property type="project" value="UniProtKB-SubCell"/>
</dbReference>
<dbReference type="GO" id="GO:0030151">
    <property type="term" value="F:molybdenum ion binding"/>
    <property type="evidence" value="ECO:0007669"/>
    <property type="project" value="TreeGrafter"/>
</dbReference>
<evidence type="ECO:0000256" key="3">
    <source>
        <dbReference type="ARBA" id="ARBA00004196"/>
    </source>
</evidence>
<dbReference type="GO" id="GO:0043546">
    <property type="term" value="F:molybdopterin cofactor binding"/>
    <property type="evidence" value="ECO:0007669"/>
    <property type="project" value="InterPro"/>
</dbReference>
<dbReference type="InterPro" id="IPR006656">
    <property type="entry name" value="Mopterin_OxRdtase"/>
</dbReference>
<evidence type="ECO:0000256" key="4">
    <source>
        <dbReference type="ARBA" id="ARBA00010312"/>
    </source>
</evidence>
<dbReference type="FunFam" id="2.20.25.90:FF:000006">
    <property type="entry name" value="Formate dehydrogenase alpha subunit"/>
    <property type="match status" value="1"/>
</dbReference>
<gene>
    <name evidence="13" type="ORF">SAMN04488026_104517</name>
</gene>
<dbReference type="OrthoDB" id="9816402at2"/>
<keyword evidence="6" id="KW-0500">Molybdenum</keyword>
<dbReference type="InterPro" id="IPR006657">
    <property type="entry name" value="MoPterin_dinucl-bd_dom"/>
</dbReference>
<dbReference type="PROSITE" id="PS00551">
    <property type="entry name" value="MOLYBDOPTERIN_PROK_1"/>
    <property type="match status" value="1"/>
</dbReference>
<dbReference type="PANTHER" id="PTHR43598">
    <property type="entry name" value="TUNGSTEN-CONTAINING FORMYLMETHANOFURAN DEHYDROGENASE 2 SUBUNIT B"/>
    <property type="match status" value="1"/>
</dbReference>
<dbReference type="Proteomes" id="UP000199382">
    <property type="component" value="Unassembled WGS sequence"/>
</dbReference>
<evidence type="ECO:0000256" key="9">
    <source>
        <dbReference type="ARBA" id="ARBA00023002"/>
    </source>
</evidence>
<dbReference type="PROSITE" id="PS51669">
    <property type="entry name" value="4FE4S_MOW_BIS_MGD"/>
    <property type="match status" value="1"/>
</dbReference>
<name>A0A1G9CZY5_9RHOB</name>
<keyword evidence="10" id="KW-0408">Iron</keyword>
<evidence type="ECO:0000259" key="12">
    <source>
        <dbReference type="PROSITE" id="PS51669"/>
    </source>
</evidence>
<evidence type="ECO:0000313" key="14">
    <source>
        <dbReference type="Proteomes" id="UP000199382"/>
    </source>
</evidence>
<dbReference type="Gene3D" id="2.40.40.20">
    <property type="match status" value="1"/>
</dbReference>
<keyword evidence="5" id="KW-0004">4Fe-4S</keyword>
<accession>A0A1G9CZY5</accession>
<keyword evidence="9" id="KW-0560">Oxidoreductase</keyword>
<reference evidence="13 14" key="1">
    <citation type="submission" date="2016-10" db="EMBL/GenBank/DDBJ databases">
        <authorList>
            <person name="de Groot N.N."/>
        </authorList>
    </citation>
    <scope>NUCLEOTIDE SEQUENCE [LARGE SCALE GENOMIC DNA]</scope>
    <source>
        <strain evidence="13 14">DSM 25294</strain>
    </source>
</reference>
<protein>
    <submittedName>
        <fullName evidence="13">Formate dehydrogenase alpha subunit</fullName>
    </submittedName>
</protein>
<comment type="subcellular location">
    <subcellularLocation>
        <location evidence="3">Cell envelope</location>
    </subcellularLocation>
</comment>
<dbReference type="InterPro" id="IPR006311">
    <property type="entry name" value="TAT_signal"/>
</dbReference>
<dbReference type="InterPro" id="IPR009010">
    <property type="entry name" value="Asp_de-COase-like_dom_sf"/>
</dbReference>
<dbReference type="FunFam" id="3.40.228.10:FF:000002">
    <property type="entry name" value="Formate dehydrogenase subunit alpha"/>
    <property type="match status" value="1"/>
</dbReference>
<keyword evidence="7" id="KW-0479">Metal-binding</keyword>
<dbReference type="AlphaFoldDB" id="A0A1G9CZY5"/>
<dbReference type="Gene3D" id="2.20.25.90">
    <property type="entry name" value="ADC-like domains"/>
    <property type="match status" value="1"/>
</dbReference>
<dbReference type="STRING" id="571298.SAMN04488026_104517"/>
<keyword evidence="14" id="KW-1185">Reference proteome</keyword>